<organism evidence="1 2">
    <name type="scientific">Methylophilus luteus</name>
    <dbReference type="NCBI Taxonomy" id="640108"/>
    <lineage>
        <taxon>Bacteria</taxon>
        <taxon>Pseudomonadati</taxon>
        <taxon>Pseudomonadota</taxon>
        <taxon>Betaproteobacteria</taxon>
        <taxon>Nitrosomonadales</taxon>
        <taxon>Methylophilaceae</taxon>
        <taxon>Methylophilus</taxon>
    </lineage>
</organism>
<dbReference type="Pfam" id="PF08843">
    <property type="entry name" value="AbiEii"/>
    <property type="match status" value="1"/>
</dbReference>
<sequence length="225" mass="25695">MAKQALNFPDGPWVSLLEKTYSLLDAIAADGYTIPRLSLGEGTVLMFYYNHRKSKDIDIFVPDPQFLGYINPRLGGRGGDVTSEYKDTAEYVKLFLPEGEIDFVASSTLTMNPFAQHQVLDRNILLETSLEIVAKKLWYRGDRAMPRDLIDLAVVIDHHYAEILDHCDVFLKNIEVFIDQCESRKAIMLPAFDSIEKIDFNLSFDECLLRVKKLKLDLLKTASER</sequence>
<gene>
    <name evidence="1" type="ORF">ACFQ1Z_02720</name>
</gene>
<proteinExistence type="predicted"/>
<comment type="caution">
    <text evidence="1">The sequence shown here is derived from an EMBL/GenBank/DDBJ whole genome shotgun (WGS) entry which is preliminary data.</text>
</comment>
<dbReference type="Proteomes" id="UP001597128">
    <property type="component" value="Unassembled WGS sequence"/>
</dbReference>
<dbReference type="InterPro" id="IPR014942">
    <property type="entry name" value="AbiEii"/>
</dbReference>
<evidence type="ECO:0000313" key="1">
    <source>
        <dbReference type="EMBL" id="MFD0912451.1"/>
    </source>
</evidence>
<reference evidence="2" key="1">
    <citation type="journal article" date="2019" name="Int. J. Syst. Evol. Microbiol.">
        <title>The Global Catalogue of Microorganisms (GCM) 10K type strain sequencing project: providing services to taxonomists for standard genome sequencing and annotation.</title>
        <authorList>
            <consortium name="The Broad Institute Genomics Platform"/>
            <consortium name="The Broad Institute Genome Sequencing Center for Infectious Disease"/>
            <person name="Wu L."/>
            <person name="Ma J."/>
        </authorList>
    </citation>
    <scope>NUCLEOTIDE SEQUENCE [LARGE SCALE GENOMIC DNA]</scope>
    <source>
        <strain evidence="2">CCUG 58412</strain>
    </source>
</reference>
<keyword evidence="1" id="KW-0808">Transferase</keyword>
<accession>A0ABW3F224</accession>
<keyword evidence="2" id="KW-1185">Reference proteome</keyword>
<dbReference type="EMBL" id="JBHTKB010000001">
    <property type="protein sequence ID" value="MFD0912451.1"/>
    <property type="molecule type" value="Genomic_DNA"/>
</dbReference>
<evidence type="ECO:0000313" key="2">
    <source>
        <dbReference type="Proteomes" id="UP001597128"/>
    </source>
</evidence>
<dbReference type="GO" id="GO:0016740">
    <property type="term" value="F:transferase activity"/>
    <property type="evidence" value="ECO:0007669"/>
    <property type="project" value="UniProtKB-KW"/>
</dbReference>
<name>A0ABW3F224_9PROT</name>
<dbReference type="RefSeq" id="WP_379055397.1">
    <property type="nucleotide sequence ID" value="NZ_JBHTKB010000001.1"/>
</dbReference>
<protein>
    <submittedName>
        <fullName evidence="1">Nucleotidyl transferase AbiEii/AbiGii toxin family protein</fullName>
    </submittedName>
</protein>